<reference evidence="4" key="1">
    <citation type="journal article" date="2014" name="Int. J. Syst. Evol. Microbiol.">
        <title>Complete genome sequence of Corynebacterium casei LMG S-19264T (=DSM 44701T), isolated from a smear-ripened cheese.</title>
        <authorList>
            <consortium name="US DOE Joint Genome Institute (JGI-PGF)"/>
            <person name="Walter F."/>
            <person name="Albersmeier A."/>
            <person name="Kalinowski J."/>
            <person name="Ruckert C."/>
        </authorList>
    </citation>
    <scope>NUCLEOTIDE SEQUENCE</scope>
    <source>
        <strain evidence="4">JCM 18487</strain>
    </source>
</reference>
<dbReference type="Gene3D" id="3.40.50.720">
    <property type="entry name" value="NAD(P)-binding Rossmann-like Domain"/>
    <property type="match status" value="1"/>
</dbReference>
<dbReference type="Pfam" id="PF00106">
    <property type="entry name" value="adh_short"/>
    <property type="match status" value="1"/>
</dbReference>
<dbReference type="InterPro" id="IPR036291">
    <property type="entry name" value="NAD(P)-bd_dom_sf"/>
</dbReference>
<organism evidence="4 5">
    <name type="scientific">Alicyclobacillus cellulosilyticus</name>
    <dbReference type="NCBI Taxonomy" id="1003997"/>
    <lineage>
        <taxon>Bacteria</taxon>
        <taxon>Bacillati</taxon>
        <taxon>Bacillota</taxon>
        <taxon>Bacilli</taxon>
        <taxon>Bacillales</taxon>
        <taxon>Alicyclobacillaceae</taxon>
        <taxon>Alicyclobacillus</taxon>
    </lineage>
</organism>
<dbReference type="InterPro" id="IPR002347">
    <property type="entry name" value="SDR_fam"/>
</dbReference>
<keyword evidence="2" id="KW-0560">Oxidoreductase</keyword>
<evidence type="ECO:0000256" key="2">
    <source>
        <dbReference type="ARBA" id="ARBA00023002"/>
    </source>
</evidence>
<dbReference type="RefSeq" id="WP_188880905.1">
    <property type="nucleotide sequence ID" value="NZ_BMOY01000004.1"/>
</dbReference>
<dbReference type="SMART" id="SM00822">
    <property type="entry name" value="PKS_KR"/>
    <property type="match status" value="1"/>
</dbReference>
<evidence type="ECO:0000259" key="3">
    <source>
        <dbReference type="SMART" id="SM00822"/>
    </source>
</evidence>
<evidence type="ECO:0000313" key="4">
    <source>
        <dbReference type="EMBL" id="GGI98019.1"/>
    </source>
</evidence>
<protein>
    <recommendedName>
        <fullName evidence="3">Ketoreductase domain-containing protein</fullName>
    </recommendedName>
</protein>
<name>A0A917NFV4_9BACL</name>
<feature type="domain" description="Ketoreductase" evidence="3">
    <location>
        <begin position="13"/>
        <end position="196"/>
    </location>
</feature>
<dbReference type="Proteomes" id="UP000637695">
    <property type="component" value="Unassembled WGS sequence"/>
</dbReference>
<dbReference type="GO" id="GO:0016020">
    <property type="term" value="C:membrane"/>
    <property type="evidence" value="ECO:0007669"/>
    <property type="project" value="TreeGrafter"/>
</dbReference>
<dbReference type="InterPro" id="IPR057326">
    <property type="entry name" value="KR_dom"/>
</dbReference>
<comment type="caution">
    <text evidence="4">The sequence shown here is derived from an EMBL/GenBank/DDBJ whole genome shotgun (WGS) entry which is preliminary data.</text>
</comment>
<accession>A0A917NFV4</accession>
<proteinExistence type="inferred from homology"/>
<sequence length="285" mass="30414">MRWHRRKGSFAGETVVVVGGSSGIGRAAAAGFARRGARVVLVARGADRLAAAATAIREQGGDAVAFPADVTHPAEINALARAVADLGELGALVYGAGELELAPVAGLDLERARRAMDVLYWGAVMVTQALLPQLARGARRSIVYLSSLSVPCTPPFFAAYAAPKHALRGFALSLRQELRPLGFHVGLVSPGPVDTPLVAGKLHGEWFPLPPGIPVLTAERAGEAVVRAVVNRRDEMVVPRRLQAIAPVGYAFPRLVERYYHLTVRGWRQRLAEIAARFSSWGPEG</sequence>
<dbReference type="AlphaFoldDB" id="A0A917NFV4"/>
<dbReference type="PRINTS" id="PR00081">
    <property type="entry name" value="GDHRDH"/>
</dbReference>
<dbReference type="PANTHER" id="PTHR44196:SF1">
    <property type="entry name" value="DEHYDROGENASE_REDUCTASE SDR FAMILY MEMBER 7B"/>
    <property type="match status" value="1"/>
</dbReference>
<dbReference type="PANTHER" id="PTHR44196">
    <property type="entry name" value="DEHYDROGENASE/REDUCTASE SDR FAMILY MEMBER 7B"/>
    <property type="match status" value="1"/>
</dbReference>
<dbReference type="EMBL" id="BMOY01000004">
    <property type="protein sequence ID" value="GGI98019.1"/>
    <property type="molecule type" value="Genomic_DNA"/>
</dbReference>
<gene>
    <name evidence="4" type="ORF">GCM10010885_04540</name>
</gene>
<dbReference type="SUPFAM" id="SSF51735">
    <property type="entry name" value="NAD(P)-binding Rossmann-fold domains"/>
    <property type="match status" value="1"/>
</dbReference>
<evidence type="ECO:0000256" key="1">
    <source>
        <dbReference type="ARBA" id="ARBA00006484"/>
    </source>
</evidence>
<evidence type="ECO:0000313" key="5">
    <source>
        <dbReference type="Proteomes" id="UP000637695"/>
    </source>
</evidence>
<dbReference type="GO" id="GO:0016491">
    <property type="term" value="F:oxidoreductase activity"/>
    <property type="evidence" value="ECO:0007669"/>
    <property type="project" value="UniProtKB-KW"/>
</dbReference>
<keyword evidence="5" id="KW-1185">Reference proteome</keyword>
<comment type="similarity">
    <text evidence="1">Belongs to the short-chain dehydrogenases/reductases (SDR) family.</text>
</comment>
<reference evidence="4" key="2">
    <citation type="submission" date="2020-09" db="EMBL/GenBank/DDBJ databases">
        <authorList>
            <person name="Sun Q."/>
            <person name="Ohkuma M."/>
        </authorList>
    </citation>
    <scope>NUCLEOTIDE SEQUENCE</scope>
    <source>
        <strain evidence="4">JCM 18487</strain>
    </source>
</reference>